<name>A0A0E4HIA3_9BACL</name>
<evidence type="ECO:0000313" key="1">
    <source>
        <dbReference type="EMBL" id="CQR58616.1"/>
    </source>
</evidence>
<organism evidence="1 2">
    <name type="scientific">Paenibacillus riograndensis SBR5</name>
    <dbReference type="NCBI Taxonomy" id="1073571"/>
    <lineage>
        <taxon>Bacteria</taxon>
        <taxon>Bacillati</taxon>
        <taxon>Bacillota</taxon>
        <taxon>Bacilli</taxon>
        <taxon>Bacillales</taxon>
        <taxon>Paenibacillaceae</taxon>
        <taxon>Paenibacillus</taxon>
        <taxon>Paenibacillus sonchi group</taxon>
    </lineage>
</organism>
<dbReference type="AlphaFoldDB" id="A0A0E4HIA3"/>
<dbReference type="PATRIC" id="fig|1073571.4.peg.6700"/>
<accession>A0A0E4HIA3</accession>
<reference evidence="2" key="1">
    <citation type="submission" date="2015-03" db="EMBL/GenBank/DDBJ databases">
        <authorList>
            <person name="Wibberg D."/>
        </authorList>
    </citation>
    <scope>NUCLEOTIDE SEQUENCE [LARGE SCALE GENOMIC DNA]</scope>
</reference>
<dbReference type="KEGG" id="pri:PRIO_6269"/>
<evidence type="ECO:0000313" key="2">
    <source>
        <dbReference type="Proteomes" id="UP000033163"/>
    </source>
</evidence>
<sequence>MKRLFRTTDGGSEICSYSLSEFKKMKIDMANGSFERISL</sequence>
<proteinExistence type="predicted"/>
<gene>
    <name evidence="1" type="ORF">PRIO_6269</name>
</gene>
<dbReference type="HOGENOM" id="CLU_3313895_0_0_9"/>
<dbReference type="EMBL" id="LN831776">
    <property type="protein sequence ID" value="CQR58616.1"/>
    <property type="molecule type" value="Genomic_DNA"/>
</dbReference>
<dbReference type="Proteomes" id="UP000033163">
    <property type="component" value="Chromosome I"/>
</dbReference>
<protein>
    <submittedName>
        <fullName evidence="1">Uncharacterized protein</fullName>
    </submittedName>
</protein>